<proteinExistence type="predicted"/>
<dbReference type="PROSITE" id="PS50198">
    <property type="entry name" value="PPIC_PPIASE_2"/>
    <property type="match status" value="1"/>
</dbReference>
<keyword evidence="1" id="KW-0413">Isomerase</keyword>
<dbReference type="AlphaFoldDB" id="A0A4R1R554"/>
<keyword evidence="1" id="KW-0697">Rotamase</keyword>
<reference evidence="3 4" key="1">
    <citation type="submission" date="2019-03" db="EMBL/GenBank/DDBJ databases">
        <title>Genomic Encyclopedia of Type Strains, Phase IV (KMG-IV): sequencing the most valuable type-strain genomes for metagenomic binning, comparative biology and taxonomic classification.</title>
        <authorList>
            <person name="Goeker M."/>
        </authorList>
    </citation>
    <scope>NUCLEOTIDE SEQUENCE [LARGE SCALE GENOMIC DNA]</scope>
    <source>
        <strain evidence="3 4">DSM 100556</strain>
    </source>
</reference>
<name>A0A4R1R554_9FIRM</name>
<dbReference type="GO" id="GO:0003755">
    <property type="term" value="F:peptidyl-prolyl cis-trans isomerase activity"/>
    <property type="evidence" value="ECO:0007669"/>
    <property type="project" value="UniProtKB-KW"/>
</dbReference>
<sequence>MIVCFAGLFSACGNKDESGTKFVLTTGFGKDEIFRIETISCKLPEIMVYLTNSQNQYEGVFGSSIWDADIEGTTLEQNVKDTALARIAQIKTMNLLAKQHGVELSEQEMEQVTEAAGIYYNSLNEKEKELLGVTEETITTLYREYALANKVYGYIIKDINPEISDDEARTITVQHILIKTYALDGTGAKIEYTQTARDDAYERAQTVLKLAREGTDFGELIEKYSEDNKGTYSFGKGDMEKSFEDAAFNLETGEISGIVETEYGYHIIKCISTFNREETDANKVKIVEERKKEVFGQEYDTFVGTLTRNLNESLWNSVTFIHDPEVKTSSFFDIYGQYFKE</sequence>
<dbReference type="Gene3D" id="3.10.50.40">
    <property type="match status" value="1"/>
</dbReference>
<evidence type="ECO:0000259" key="2">
    <source>
        <dbReference type="PROSITE" id="PS50198"/>
    </source>
</evidence>
<dbReference type="SUPFAM" id="SSF109998">
    <property type="entry name" value="Triger factor/SurA peptide-binding domain-like"/>
    <property type="match status" value="1"/>
</dbReference>
<dbReference type="InterPro" id="IPR000297">
    <property type="entry name" value="PPIase_PpiC"/>
</dbReference>
<organism evidence="3 4">
    <name type="scientific">Kineothrix alysoides</name>
    <dbReference type="NCBI Taxonomy" id="1469948"/>
    <lineage>
        <taxon>Bacteria</taxon>
        <taxon>Bacillati</taxon>
        <taxon>Bacillota</taxon>
        <taxon>Clostridia</taxon>
        <taxon>Lachnospirales</taxon>
        <taxon>Lachnospiraceae</taxon>
        <taxon>Kineothrix</taxon>
    </lineage>
</organism>
<dbReference type="EMBL" id="SLUO01000002">
    <property type="protein sequence ID" value="TCL60634.1"/>
    <property type="molecule type" value="Genomic_DNA"/>
</dbReference>
<dbReference type="STRING" id="1469948.GCA_000732725_00369"/>
<gene>
    <name evidence="3" type="ORF">EDD76_102333</name>
</gene>
<feature type="domain" description="PpiC" evidence="2">
    <location>
        <begin position="168"/>
        <end position="272"/>
    </location>
</feature>
<evidence type="ECO:0000256" key="1">
    <source>
        <dbReference type="PROSITE-ProRule" id="PRU00278"/>
    </source>
</evidence>
<evidence type="ECO:0000313" key="4">
    <source>
        <dbReference type="Proteomes" id="UP000295718"/>
    </source>
</evidence>
<dbReference type="Proteomes" id="UP000295718">
    <property type="component" value="Unassembled WGS sequence"/>
</dbReference>
<dbReference type="InterPro" id="IPR050245">
    <property type="entry name" value="PrsA_foldase"/>
</dbReference>
<keyword evidence="4" id="KW-1185">Reference proteome</keyword>
<accession>A0A4R1R554</accession>
<protein>
    <submittedName>
        <fullName evidence="3">Foldase protein PrsA</fullName>
    </submittedName>
</protein>
<evidence type="ECO:0000313" key="3">
    <source>
        <dbReference type="EMBL" id="TCL60634.1"/>
    </source>
</evidence>
<dbReference type="InterPro" id="IPR027304">
    <property type="entry name" value="Trigger_fact/SurA_dom_sf"/>
</dbReference>
<dbReference type="Pfam" id="PF00639">
    <property type="entry name" value="Rotamase"/>
    <property type="match status" value="1"/>
</dbReference>
<dbReference type="InterPro" id="IPR046357">
    <property type="entry name" value="PPIase_dom_sf"/>
</dbReference>
<dbReference type="PANTHER" id="PTHR47245:SF2">
    <property type="entry name" value="PEPTIDYL-PROLYL CIS-TRANS ISOMERASE HP_0175-RELATED"/>
    <property type="match status" value="1"/>
</dbReference>
<dbReference type="PANTHER" id="PTHR47245">
    <property type="entry name" value="PEPTIDYLPROLYL ISOMERASE"/>
    <property type="match status" value="1"/>
</dbReference>
<comment type="caution">
    <text evidence="3">The sequence shown here is derived from an EMBL/GenBank/DDBJ whole genome shotgun (WGS) entry which is preliminary data.</text>
</comment>
<dbReference type="SUPFAM" id="SSF54534">
    <property type="entry name" value="FKBP-like"/>
    <property type="match status" value="1"/>
</dbReference>